<dbReference type="EMBL" id="HBGN01018806">
    <property type="protein sequence ID" value="CAD9331784.1"/>
    <property type="molecule type" value="Transcribed_RNA"/>
</dbReference>
<accession>A0A6U3RQI9</accession>
<keyword evidence="1" id="KW-1133">Transmembrane helix</keyword>
<dbReference type="Gene3D" id="2.60.120.620">
    <property type="entry name" value="q2cbj1_9rhob like domain"/>
    <property type="match status" value="1"/>
</dbReference>
<evidence type="ECO:0008006" key="4">
    <source>
        <dbReference type="Google" id="ProtNLM"/>
    </source>
</evidence>
<protein>
    <recommendedName>
        <fullName evidence="4">Fe2OG dioxygenase domain-containing protein</fullName>
    </recommendedName>
</protein>
<proteinExistence type="predicted"/>
<reference evidence="3" key="1">
    <citation type="submission" date="2021-01" db="EMBL/GenBank/DDBJ databases">
        <authorList>
            <person name="Corre E."/>
            <person name="Pelletier E."/>
            <person name="Niang G."/>
            <person name="Scheremetjew M."/>
            <person name="Finn R."/>
            <person name="Kale V."/>
            <person name="Holt S."/>
            <person name="Cochrane G."/>
            <person name="Meng A."/>
            <person name="Brown T."/>
            <person name="Cohen L."/>
        </authorList>
    </citation>
    <scope>NUCLEOTIDE SEQUENCE</scope>
    <source>
        <strain evidence="3">Pop2</strain>
    </source>
</reference>
<keyword evidence="1" id="KW-0472">Membrane</keyword>
<dbReference type="AlphaFoldDB" id="A0A6U3RQI9"/>
<evidence type="ECO:0000256" key="1">
    <source>
        <dbReference type="SAM" id="Phobius"/>
    </source>
</evidence>
<sequence>MTASTRQRSEHFHARDTVYQTQKTTRATTTFFAAATRPEVHHRTLSITTTIFNMSPLSLAMMHLVVLTLVVSAAAFEFLPDNAAVSYHPKAFTPAESVAIIKLMKQLPVEFDDRVDKSVKRTNYFDKGGAVTSKDSKYRWIFEKILPLYAPPPSQQYNDECDGSSDLEDFVSRIDFILLHEFDGGGFFDWHVDVKPGDNTGRTHNINVMLTERSQYAGGVLTVGLDDIPAQQGDCYSYPASFPHKVADITNGRRHTFIIAMKDLPEGEQSSTAKLDQVRQDYWETAERNHQQLCASNPSESKLHLLYGEFLTALGRPDEEVDAKYADMYASTKEAEEYAINFQNQGEMLEKDGRIEESKGYLNMAIMIRSRILKIEHTSTQRRAHHEDMTLAFVHL</sequence>
<name>A0A6U3RQI9_9STRA</name>
<gene>
    <name evidence="2" type="ORF">DBRI1063_LOCUS11974</name>
    <name evidence="3" type="ORF">DBRI1063_LOCUS11975</name>
</gene>
<dbReference type="EMBL" id="HBGN01018807">
    <property type="protein sequence ID" value="CAD9331785.1"/>
    <property type="molecule type" value="Transcribed_RNA"/>
</dbReference>
<organism evidence="3">
    <name type="scientific">Ditylum brightwellii</name>
    <dbReference type="NCBI Taxonomy" id="49249"/>
    <lineage>
        <taxon>Eukaryota</taxon>
        <taxon>Sar</taxon>
        <taxon>Stramenopiles</taxon>
        <taxon>Ochrophyta</taxon>
        <taxon>Bacillariophyta</taxon>
        <taxon>Mediophyceae</taxon>
        <taxon>Lithodesmiophycidae</taxon>
        <taxon>Lithodesmiales</taxon>
        <taxon>Lithodesmiaceae</taxon>
        <taxon>Ditylum</taxon>
    </lineage>
</organism>
<feature type="transmembrane region" description="Helical" evidence="1">
    <location>
        <begin position="59"/>
        <end position="79"/>
    </location>
</feature>
<keyword evidence="1" id="KW-0812">Transmembrane</keyword>
<evidence type="ECO:0000313" key="2">
    <source>
        <dbReference type="EMBL" id="CAD9331784.1"/>
    </source>
</evidence>
<evidence type="ECO:0000313" key="3">
    <source>
        <dbReference type="EMBL" id="CAD9331785.1"/>
    </source>
</evidence>